<comment type="caution">
    <text evidence="2">The sequence shown here is derived from an EMBL/GenBank/DDBJ whole genome shotgun (WGS) entry which is preliminary data.</text>
</comment>
<proteinExistence type="predicted"/>
<evidence type="ECO:0000313" key="3">
    <source>
        <dbReference type="Proteomes" id="UP001646141"/>
    </source>
</evidence>
<name>A0ABS1SQD6_9MICO</name>
<keyword evidence="1" id="KW-1133">Transmembrane helix</keyword>
<keyword evidence="3" id="KW-1185">Reference proteome</keyword>
<feature type="transmembrane region" description="Helical" evidence="1">
    <location>
        <begin position="61"/>
        <end position="84"/>
    </location>
</feature>
<keyword evidence="1" id="KW-0812">Transmembrane</keyword>
<evidence type="ECO:0000313" key="2">
    <source>
        <dbReference type="EMBL" id="MBL3689297.1"/>
    </source>
</evidence>
<feature type="transmembrane region" description="Helical" evidence="1">
    <location>
        <begin position="36"/>
        <end position="54"/>
    </location>
</feature>
<organism evidence="2 3">
    <name type="scientific">Leucobacter chromiireducens subsp. chromiireducens</name>
    <dbReference type="NCBI Taxonomy" id="660067"/>
    <lineage>
        <taxon>Bacteria</taxon>
        <taxon>Bacillati</taxon>
        <taxon>Actinomycetota</taxon>
        <taxon>Actinomycetes</taxon>
        <taxon>Micrococcales</taxon>
        <taxon>Microbacteriaceae</taxon>
        <taxon>Leucobacter</taxon>
    </lineage>
</organism>
<dbReference type="EMBL" id="QYAD01000001">
    <property type="protein sequence ID" value="MBL3689297.1"/>
    <property type="molecule type" value="Genomic_DNA"/>
</dbReference>
<reference evidence="2 3" key="1">
    <citation type="submission" date="2018-09" db="EMBL/GenBank/DDBJ databases">
        <title>Comparative genomics of Leucobacter spp.</title>
        <authorList>
            <person name="Reis A.C."/>
            <person name="Kolvenbach B.A."/>
            <person name="Corvini P.F.X."/>
            <person name="Nunes O.C."/>
        </authorList>
    </citation>
    <scope>NUCLEOTIDE SEQUENCE [LARGE SCALE GENOMIC DNA]</scope>
    <source>
        <strain evidence="2 3">L-1</strain>
    </source>
</reference>
<feature type="transmembrane region" description="Helical" evidence="1">
    <location>
        <begin position="117"/>
        <end position="135"/>
    </location>
</feature>
<protein>
    <submittedName>
        <fullName evidence="2">Uncharacterized protein</fullName>
    </submittedName>
</protein>
<dbReference type="Proteomes" id="UP001646141">
    <property type="component" value="Unassembled WGS sequence"/>
</dbReference>
<gene>
    <name evidence="2" type="ORF">D3226_04895</name>
</gene>
<evidence type="ECO:0000256" key="1">
    <source>
        <dbReference type="SAM" id="Phobius"/>
    </source>
</evidence>
<keyword evidence="1" id="KW-0472">Membrane</keyword>
<sequence>MTRGVRVFRGSLGATVAVLLAAASHGIAGGVITWPSVAATVVLTLPLCVALAGRVGSLWRLALAVSAAQFLYHWTFAGLGISAVGGGSGEVVSPHAAHFAALESFSPRLAEAGAADTAMWVWHVIAAVLTTVLLARGERAFLALGRALQRAFPVRQRALIPISDRIAPPQSFAMPPRLRDRLLATGAISRRGPPRFA</sequence>
<accession>A0ABS1SQD6</accession>